<reference evidence="1 2" key="1">
    <citation type="journal article" date="2019" name="Nat. Ecol. Evol.">
        <title>Megaphylogeny resolves global patterns of mushroom evolution.</title>
        <authorList>
            <person name="Varga T."/>
            <person name="Krizsan K."/>
            <person name="Foldi C."/>
            <person name="Dima B."/>
            <person name="Sanchez-Garcia M."/>
            <person name="Sanchez-Ramirez S."/>
            <person name="Szollosi G.J."/>
            <person name="Szarkandi J.G."/>
            <person name="Papp V."/>
            <person name="Albert L."/>
            <person name="Andreopoulos W."/>
            <person name="Angelini C."/>
            <person name="Antonin V."/>
            <person name="Barry K.W."/>
            <person name="Bougher N.L."/>
            <person name="Buchanan P."/>
            <person name="Buyck B."/>
            <person name="Bense V."/>
            <person name="Catcheside P."/>
            <person name="Chovatia M."/>
            <person name="Cooper J."/>
            <person name="Damon W."/>
            <person name="Desjardin D."/>
            <person name="Finy P."/>
            <person name="Geml J."/>
            <person name="Haridas S."/>
            <person name="Hughes K."/>
            <person name="Justo A."/>
            <person name="Karasinski D."/>
            <person name="Kautmanova I."/>
            <person name="Kiss B."/>
            <person name="Kocsube S."/>
            <person name="Kotiranta H."/>
            <person name="LaButti K.M."/>
            <person name="Lechner B.E."/>
            <person name="Liimatainen K."/>
            <person name="Lipzen A."/>
            <person name="Lukacs Z."/>
            <person name="Mihaltcheva S."/>
            <person name="Morgado L.N."/>
            <person name="Niskanen T."/>
            <person name="Noordeloos M.E."/>
            <person name="Ohm R.A."/>
            <person name="Ortiz-Santana B."/>
            <person name="Ovrebo C."/>
            <person name="Racz N."/>
            <person name="Riley R."/>
            <person name="Savchenko A."/>
            <person name="Shiryaev A."/>
            <person name="Soop K."/>
            <person name="Spirin V."/>
            <person name="Szebenyi C."/>
            <person name="Tomsovsky M."/>
            <person name="Tulloss R.E."/>
            <person name="Uehling J."/>
            <person name="Grigoriev I.V."/>
            <person name="Vagvolgyi C."/>
            <person name="Papp T."/>
            <person name="Martin F.M."/>
            <person name="Miettinen O."/>
            <person name="Hibbett D.S."/>
            <person name="Nagy L.G."/>
        </authorList>
    </citation>
    <scope>NUCLEOTIDE SEQUENCE [LARGE SCALE GENOMIC DNA]</scope>
    <source>
        <strain evidence="1 2">CBS 962.96</strain>
    </source>
</reference>
<dbReference type="EMBL" id="ML179566">
    <property type="protein sequence ID" value="THU85088.1"/>
    <property type="molecule type" value="Genomic_DNA"/>
</dbReference>
<organism evidence="1 2">
    <name type="scientific">Dendrothele bispora (strain CBS 962.96)</name>
    <dbReference type="NCBI Taxonomy" id="1314807"/>
    <lineage>
        <taxon>Eukaryota</taxon>
        <taxon>Fungi</taxon>
        <taxon>Dikarya</taxon>
        <taxon>Basidiomycota</taxon>
        <taxon>Agaricomycotina</taxon>
        <taxon>Agaricomycetes</taxon>
        <taxon>Agaricomycetidae</taxon>
        <taxon>Agaricales</taxon>
        <taxon>Agaricales incertae sedis</taxon>
        <taxon>Dendrothele</taxon>
    </lineage>
</organism>
<dbReference type="AlphaFoldDB" id="A0A4S8L9Z5"/>
<evidence type="ECO:0000313" key="2">
    <source>
        <dbReference type="Proteomes" id="UP000297245"/>
    </source>
</evidence>
<protein>
    <submittedName>
        <fullName evidence="1">Uncharacterized protein</fullName>
    </submittedName>
</protein>
<name>A0A4S8L9Z5_DENBC</name>
<sequence>MDASWTHLGRTLDAPWTHLGRTLDAFDACVQMWMHLDAHVDAKIWGPVKRNKYDNDDSEKLTLGPKRERKRNYGMYIHLSVHISYKILSLFKAGCILLHMVQKKGSFSDEIGQESKSHWSEIEPSAVERQINTPFVDSGVESPALELESIGVEPDCRVEPVIESRLDS</sequence>
<keyword evidence="2" id="KW-1185">Reference proteome</keyword>
<accession>A0A4S8L9Z5</accession>
<proteinExistence type="predicted"/>
<dbReference type="OrthoDB" id="9965512at2759"/>
<gene>
    <name evidence="1" type="ORF">K435DRAFT_806188</name>
</gene>
<dbReference type="Proteomes" id="UP000297245">
    <property type="component" value="Unassembled WGS sequence"/>
</dbReference>
<evidence type="ECO:0000313" key="1">
    <source>
        <dbReference type="EMBL" id="THU85088.1"/>
    </source>
</evidence>